<evidence type="ECO:0000313" key="3">
    <source>
        <dbReference type="Proteomes" id="UP000827721"/>
    </source>
</evidence>
<protein>
    <submittedName>
        <fullName evidence="2">Uncharacterized protein</fullName>
    </submittedName>
</protein>
<dbReference type="PANTHER" id="PTHR34222">
    <property type="entry name" value="GAG_PRE-INTEGRS DOMAIN-CONTAINING PROTEIN"/>
    <property type="match status" value="1"/>
</dbReference>
<evidence type="ECO:0000313" key="2">
    <source>
        <dbReference type="EMBL" id="KAH7549993.1"/>
    </source>
</evidence>
<proteinExistence type="predicted"/>
<dbReference type="EMBL" id="JAFEMO010000013">
    <property type="protein sequence ID" value="KAH7549993.1"/>
    <property type="molecule type" value="Genomic_DNA"/>
</dbReference>
<feature type="compositionally biased region" description="Polar residues" evidence="1">
    <location>
        <begin position="106"/>
        <end position="126"/>
    </location>
</feature>
<dbReference type="Proteomes" id="UP000827721">
    <property type="component" value="Unassembled WGS sequence"/>
</dbReference>
<accession>A0ABQ8H7U7</accession>
<sequence length="180" mass="19982">MMQFLMGLNETYSAIRCQILLMNPLPSIHQAYYSVSQEEKQRLLSTTQTATELGSAAMAVRHNNNEGKSNFSAGTDRPYQSPANRSSQPQDVRRIRHRHPKARMNSGPNSNQHKGFSGANQVSEVSHNAEVRHTVSLSETQLKQLLSLLNNQDEGSSSKANAVTKPAEKKRILLQKGLCP</sequence>
<reference evidence="2 3" key="1">
    <citation type="submission" date="2021-02" db="EMBL/GenBank/DDBJ databases">
        <title>Plant Genome Project.</title>
        <authorList>
            <person name="Zhang R.-G."/>
        </authorList>
    </citation>
    <scope>NUCLEOTIDE SEQUENCE [LARGE SCALE GENOMIC DNA]</scope>
    <source>
        <tissue evidence="2">Leaves</tissue>
    </source>
</reference>
<name>A0ABQ8H7U7_9ROSI</name>
<keyword evidence="3" id="KW-1185">Reference proteome</keyword>
<dbReference type="PANTHER" id="PTHR34222:SF99">
    <property type="entry name" value="PROTEIN, PUTATIVE-RELATED"/>
    <property type="match status" value="1"/>
</dbReference>
<evidence type="ECO:0000256" key="1">
    <source>
        <dbReference type="SAM" id="MobiDB-lite"/>
    </source>
</evidence>
<gene>
    <name evidence="2" type="ORF">JRO89_XS13G0117000</name>
</gene>
<comment type="caution">
    <text evidence="2">The sequence shown here is derived from an EMBL/GenBank/DDBJ whole genome shotgun (WGS) entry which is preliminary data.</text>
</comment>
<organism evidence="2 3">
    <name type="scientific">Xanthoceras sorbifolium</name>
    <dbReference type="NCBI Taxonomy" id="99658"/>
    <lineage>
        <taxon>Eukaryota</taxon>
        <taxon>Viridiplantae</taxon>
        <taxon>Streptophyta</taxon>
        <taxon>Embryophyta</taxon>
        <taxon>Tracheophyta</taxon>
        <taxon>Spermatophyta</taxon>
        <taxon>Magnoliopsida</taxon>
        <taxon>eudicotyledons</taxon>
        <taxon>Gunneridae</taxon>
        <taxon>Pentapetalae</taxon>
        <taxon>rosids</taxon>
        <taxon>malvids</taxon>
        <taxon>Sapindales</taxon>
        <taxon>Sapindaceae</taxon>
        <taxon>Xanthoceroideae</taxon>
        <taxon>Xanthoceras</taxon>
    </lineage>
</organism>
<feature type="region of interest" description="Disordered" evidence="1">
    <location>
        <begin position="60"/>
        <end position="127"/>
    </location>
</feature>
<feature type="compositionally biased region" description="Polar residues" evidence="1">
    <location>
        <begin position="81"/>
        <end position="90"/>
    </location>
</feature>